<organism evidence="10 11">
    <name type="scientific">Pedobacter flavus</name>
    <dbReference type="NCBI Taxonomy" id="3113906"/>
    <lineage>
        <taxon>Bacteria</taxon>
        <taxon>Pseudomonadati</taxon>
        <taxon>Bacteroidota</taxon>
        <taxon>Sphingobacteriia</taxon>
        <taxon>Sphingobacteriales</taxon>
        <taxon>Sphingobacteriaceae</taxon>
        <taxon>Pedobacter</taxon>
    </lineage>
</organism>
<keyword evidence="6" id="KW-0482">Metalloprotease</keyword>
<evidence type="ECO:0000256" key="7">
    <source>
        <dbReference type="PROSITE-ProRule" id="PRU01379"/>
    </source>
</evidence>
<evidence type="ECO:0000256" key="8">
    <source>
        <dbReference type="SAM" id="SignalP"/>
    </source>
</evidence>
<sequence>MKKLLLLGFLIFLKSSLLAQSPSPSSFLGYELGSKFTPHYKVVSYFKTVSENHNHIKYINYGKTYENRDLIAVVISSPENIARLEEIKKNNQQLTVFGNSSASTDQPAIVWLSYNVHGNEASSTESAMKMLHTLANPTEQIKNWLKNTIVIIDPCLNPDGRDRYVSYFNSSTSKLTNPNTISREHSEPWPGGRSNHYYFDLNRDWAWQSQIESQNRIKLYNEWMPQVHVDFHEQGYNDPYYFAPAAEPIHADITPWQREFQEIVGKNNAKYFDQNGWLYFTKERFDLLYPAYGDTYPMYNGAIGMTYEQGGGAAAGLAVVMENGELLTLKDRLEHHFTSGLATIETASLNSKRLVTEFKKFFQQPSNRKYKTYVVQAAHEERMAKLISLLDNNQIEYAFGGDKMYSAYSFQSGKQEQVKINRNDLVINLNQRKAMLANVLFEPSTFVSDSNTYDITAWALPFAYNLPAFALTESVKGKYEGLEIKRPNLDFADRAYAWIFNWNSISDSKLLSALFEAGVKVRKADQSFTLSGKEFGPGTLLIYRADNIRLLSSQSGLVSNIFKQYNKVYTPVQTGQVEKGKDLGSNAYRLMSEPKIALASGSEVSSLNMGEIWHFLEEEMNYPISLVNINQIGNLDVNEINTLILPNGRYGDQIHEKLLPWIKSGGRLIVFETAIQSFINKKPFEIAKKEITLEKPQPPVDLNYAHLNTENNSNSIPGAIFKLHIDTKNPINLGLGESYYTLKTNSSLYNLLGRGYNSAVLRKDGYVSGVAGSGVMKTLQDGMLIGQESIERGQIIYFGVNPLFRSFWEAGKQMFVNTLWMVD</sequence>
<feature type="domain" description="Peptidase M14" evidence="9">
    <location>
        <begin position="35"/>
        <end position="347"/>
    </location>
</feature>
<dbReference type="InterPro" id="IPR000834">
    <property type="entry name" value="Peptidase_M14"/>
</dbReference>
<name>A0ABU7GZ77_9SPHI</name>
<dbReference type="RefSeq" id="WP_330145307.1">
    <property type="nucleotide sequence ID" value="NZ_JAZDQU010000001.1"/>
</dbReference>
<keyword evidence="4" id="KW-0378">Hydrolase</keyword>
<dbReference type="EMBL" id="JAZDQU010000001">
    <property type="protein sequence ID" value="MEE1884390.1"/>
    <property type="molecule type" value="Genomic_DNA"/>
</dbReference>
<dbReference type="PROSITE" id="PS52035">
    <property type="entry name" value="PEPTIDASE_M14"/>
    <property type="match status" value="1"/>
</dbReference>
<keyword evidence="3" id="KW-0645">Protease</keyword>
<feature type="chain" id="PRO_5047338370" evidence="8">
    <location>
        <begin position="20"/>
        <end position="823"/>
    </location>
</feature>
<feature type="signal peptide" evidence="8">
    <location>
        <begin position="1"/>
        <end position="19"/>
    </location>
</feature>
<evidence type="ECO:0000256" key="1">
    <source>
        <dbReference type="ARBA" id="ARBA00001947"/>
    </source>
</evidence>
<comment type="caution">
    <text evidence="10">The sequence shown here is derived from an EMBL/GenBank/DDBJ whole genome shotgun (WGS) entry which is preliminary data.</text>
</comment>
<keyword evidence="11" id="KW-1185">Reference proteome</keyword>
<dbReference type="Proteomes" id="UP001337681">
    <property type="component" value="Unassembled WGS sequence"/>
</dbReference>
<evidence type="ECO:0000256" key="5">
    <source>
        <dbReference type="ARBA" id="ARBA00022833"/>
    </source>
</evidence>
<accession>A0ABU7GZ77</accession>
<gene>
    <name evidence="10" type="ORF">VRU49_03050</name>
</gene>
<protein>
    <submittedName>
        <fullName evidence="10">M14 family metallopeptidase</fullName>
    </submittedName>
</protein>
<dbReference type="PANTHER" id="PTHR11705">
    <property type="entry name" value="PROTEASE FAMILY M14 CARBOXYPEPTIDASE A,B"/>
    <property type="match status" value="1"/>
</dbReference>
<evidence type="ECO:0000256" key="4">
    <source>
        <dbReference type="ARBA" id="ARBA00022801"/>
    </source>
</evidence>
<dbReference type="SUPFAM" id="SSF52317">
    <property type="entry name" value="Class I glutamine amidotransferase-like"/>
    <property type="match status" value="1"/>
</dbReference>
<dbReference type="SMART" id="SM00631">
    <property type="entry name" value="Zn_pept"/>
    <property type="match status" value="1"/>
</dbReference>
<dbReference type="PANTHER" id="PTHR11705:SF143">
    <property type="entry name" value="SLL0236 PROTEIN"/>
    <property type="match status" value="1"/>
</dbReference>
<evidence type="ECO:0000313" key="10">
    <source>
        <dbReference type="EMBL" id="MEE1884390.1"/>
    </source>
</evidence>
<feature type="active site" description="Proton donor/acceptor" evidence="7">
    <location>
        <position position="322"/>
    </location>
</feature>
<evidence type="ECO:0000259" key="9">
    <source>
        <dbReference type="PROSITE" id="PS52035"/>
    </source>
</evidence>
<reference evidence="10 11" key="1">
    <citation type="submission" date="2024-01" db="EMBL/GenBank/DDBJ databases">
        <title>Pedobacter sp. nov., isolated from oil-contaminated soil.</title>
        <authorList>
            <person name="Le N.T.T."/>
        </authorList>
    </citation>
    <scope>NUCLEOTIDE SEQUENCE [LARGE SCALE GENOMIC DNA]</scope>
    <source>
        <strain evidence="10 11">VNH31</strain>
    </source>
</reference>
<evidence type="ECO:0000256" key="2">
    <source>
        <dbReference type="ARBA" id="ARBA00005988"/>
    </source>
</evidence>
<evidence type="ECO:0000256" key="3">
    <source>
        <dbReference type="ARBA" id="ARBA00022670"/>
    </source>
</evidence>
<dbReference type="InterPro" id="IPR029062">
    <property type="entry name" value="Class_I_gatase-like"/>
</dbReference>
<dbReference type="Gene3D" id="3.40.630.10">
    <property type="entry name" value="Zn peptidases"/>
    <property type="match status" value="1"/>
</dbReference>
<evidence type="ECO:0000256" key="6">
    <source>
        <dbReference type="ARBA" id="ARBA00023049"/>
    </source>
</evidence>
<keyword evidence="8" id="KW-0732">Signal</keyword>
<proteinExistence type="inferred from homology"/>
<evidence type="ECO:0000313" key="11">
    <source>
        <dbReference type="Proteomes" id="UP001337681"/>
    </source>
</evidence>
<dbReference type="SUPFAM" id="SSF53187">
    <property type="entry name" value="Zn-dependent exopeptidases"/>
    <property type="match status" value="1"/>
</dbReference>
<comment type="similarity">
    <text evidence="2 7">Belongs to the peptidase M14 family.</text>
</comment>
<dbReference type="CDD" id="cd06238">
    <property type="entry name" value="M14-like"/>
    <property type="match status" value="1"/>
</dbReference>
<dbReference type="Pfam" id="PF00246">
    <property type="entry name" value="Peptidase_M14"/>
    <property type="match status" value="1"/>
</dbReference>
<keyword evidence="5" id="KW-0862">Zinc</keyword>
<comment type="cofactor">
    <cofactor evidence="1">
        <name>Zn(2+)</name>
        <dbReference type="ChEBI" id="CHEBI:29105"/>
    </cofactor>
</comment>